<protein>
    <submittedName>
        <fullName evidence="1">Uncharacterized protein</fullName>
    </submittedName>
</protein>
<proteinExistence type="predicted"/>
<dbReference type="InterPro" id="IPR008921">
    <property type="entry name" value="DNA_pol3_clamp-load_cplx_C"/>
</dbReference>
<dbReference type="Proteomes" id="UP000249739">
    <property type="component" value="Unassembled WGS sequence"/>
</dbReference>
<dbReference type="GO" id="GO:0006260">
    <property type="term" value="P:DNA replication"/>
    <property type="evidence" value="ECO:0007669"/>
    <property type="project" value="InterPro"/>
</dbReference>
<dbReference type="EMBL" id="QFOT01000044">
    <property type="protein sequence ID" value="PZP55944.1"/>
    <property type="molecule type" value="Genomic_DNA"/>
</dbReference>
<dbReference type="GO" id="GO:0003677">
    <property type="term" value="F:DNA binding"/>
    <property type="evidence" value="ECO:0007669"/>
    <property type="project" value="InterPro"/>
</dbReference>
<dbReference type="AlphaFoldDB" id="A0A2W5FNJ1"/>
<organism evidence="1 2">
    <name type="scientific">Micavibrio aeruginosavorus</name>
    <dbReference type="NCBI Taxonomy" id="349221"/>
    <lineage>
        <taxon>Bacteria</taxon>
        <taxon>Pseudomonadati</taxon>
        <taxon>Bdellovibrionota</taxon>
        <taxon>Bdellovibrionia</taxon>
        <taxon>Bdellovibrionales</taxon>
        <taxon>Pseudobdellovibrionaceae</taxon>
        <taxon>Micavibrio</taxon>
    </lineage>
</organism>
<evidence type="ECO:0000313" key="2">
    <source>
        <dbReference type="Proteomes" id="UP000249739"/>
    </source>
</evidence>
<gene>
    <name evidence="1" type="ORF">DI586_05290</name>
</gene>
<dbReference type="Gene3D" id="1.20.272.10">
    <property type="match status" value="1"/>
</dbReference>
<accession>A0A2W5FNJ1</accession>
<name>A0A2W5FNJ1_9BACT</name>
<sequence>MLDLCDEILNELADEIQASTICEPEPIMGDRWLLASLLQKAIRRGDTQTAKKAAASLWRQDRNSVFRRLITIAPEDIGVGDLDAVVKTFLALTSSDWRKKVGELKVILFLVGALCEAHKNRLSEEIYTQIEKSPELAKVKRKMVDADDIQLMKTVKNQRSDLNKRCMAAWLLLGTRKYPSDFMPGRGPSSYALSTLRDLPISSSIMEPCLKVLPKTQWPLAGFLLLIAHKMQTESFELVEIDIPATPNVEGIPIYALDTFTRTGQASFRKLRSAIDELREFSLNQIGLAVFYLEGRNLNKYMVSPFLNEMQWKGEYADIYSSGLCDARYIGLKTVLTEHWETLQQIRSDILKHTLLGGSLW</sequence>
<dbReference type="SUPFAM" id="SSF48019">
    <property type="entry name" value="post-AAA+ oligomerization domain-like"/>
    <property type="match status" value="1"/>
</dbReference>
<comment type="caution">
    <text evidence="1">The sequence shown here is derived from an EMBL/GenBank/DDBJ whole genome shotgun (WGS) entry which is preliminary data.</text>
</comment>
<evidence type="ECO:0000313" key="1">
    <source>
        <dbReference type="EMBL" id="PZP55944.1"/>
    </source>
</evidence>
<reference evidence="1 2" key="1">
    <citation type="submission" date="2017-08" db="EMBL/GenBank/DDBJ databases">
        <title>Infants hospitalized years apart are colonized by the same room-sourced microbial strains.</title>
        <authorList>
            <person name="Brooks B."/>
            <person name="Olm M.R."/>
            <person name="Firek B.A."/>
            <person name="Baker R."/>
            <person name="Thomas B.C."/>
            <person name="Morowitz M.J."/>
            <person name="Banfield J.F."/>
        </authorList>
    </citation>
    <scope>NUCLEOTIDE SEQUENCE [LARGE SCALE GENOMIC DNA]</scope>
    <source>
        <strain evidence="1">S2_006_000_R2_64</strain>
    </source>
</reference>